<dbReference type="AlphaFoldDB" id="E0VAY9"/>
<dbReference type="GeneID" id="8232744"/>
<proteinExistence type="predicted"/>
<reference evidence="3" key="3">
    <citation type="submission" date="2020-05" db="UniProtKB">
        <authorList>
            <consortium name="EnsemblMetazoa"/>
        </authorList>
    </citation>
    <scope>IDENTIFICATION</scope>
    <source>
        <strain evidence="3">USDA</strain>
    </source>
</reference>
<reference evidence="2" key="1">
    <citation type="submission" date="2007-04" db="EMBL/GenBank/DDBJ databases">
        <title>Annotation of Pediculus humanus corporis strain USDA.</title>
        <authorList>
            <person name="Kirkness E."/>
            <person name="Hannick L."/>
            <person name="Hass B."/>
            <person name="Bruggner R."/>
            <person name="Lawson D."/>
            <person name="Bidwell S."/>
            <person name="Joardar V."/>
            <person name="Caler E."/>
            <person name="Walenz B."/>
            <person name="Inman J."/>
            <person name="Schobel S."/>
            <person name="Galinsky K."/>
            <person name="Amedeo P."/>
            <person name="Strausberg R."/>
        </authorList>
    </citation>
    <scope>NUCLEOTIDE SEQUENCE</scope>
    <source>
        <strain evidence="2">USDA</strain>
    </source>
</reference>
<protein>
    <submittedName>
        <fullName evidence="2 3">Uncharacterized protein</fullName>
    </submittedName>
</protein>
<dbReference type="EMBL" id="AAZO01000553">
    <property type="status" value="NOT_ANNOTATED_CDS"/>
    <property type="molecule type" value="Genomic_DNA"/>
</dbReference>
<gene>
    <name evidence="3" type="primary">8232744</name>
    <name evidence="2" type="ORF">Phum_PHUM047050</name>
</gene>
<evidence type="ECO:0000313" key="4">
    <source>
        <dbReference type="Proteomes" id="UP000009046"/>
    </source>
</evidence>
<dbReference type="OrthoDB" id="7413157at2759"/>
<feature type="compositionally biased region" description="Low complexity" evidence="1">
    <location>
        <begin position="102"/>
        <end position="113"/>
    </location>
</feature>
<dbReference type="CTD" id="8232744"/>
<evidence type="ECO:0000256" key="1">
    <source>
        <dbReference type="SAM" id="MobiDB-lite"/>
    </source>
</evidence>
<accession>E0VAY9</accession>
<dbReference type="EnsemblMetazoa" id="PHUM047050-RA">
    <property type="protein sequence ID" value="PHUM047050-PA"/>
    <property type="gene ID" value="PHUM047050"/>
</dbReference>
<organism>
    <name type="scientific">Pediculus humanus subsp. corporis</name>
    <name type="common">Body louse</name>
    <dbReference type="NCBI Taxonomy" id="121224"/>
    <lineage>
        <taxon>Eukaryota</taxon>
        <taxon>Metazoa</taxon>
        <taxon>Ecdysozoa</taxon>
        <taxon>Arthropoda</taxon>
        <taxon>Hexapoda</taxon>
        <taxon>Insecta</taxon>
        <taxon>Pterygota</taxon>
        <taxon>Neoptera</taxon>
        <taxon>Paraneoptera</taxon>
        <taxon>Psocodea</taxon>
        <taxon>Troctomorpha</taxon>
        <taxon>Phthiraptera</taxon>
        <taxon>Anoplura</taxon>
        <taxon>Pediculidae</taxon>
        <taxon>Pediculus</taxon>
    </lineage>
</organism>
<keyword evidence="4" id="KW-1185">Reference proteome</keyword>
<name>E0VAY9_PEDHC</name>
<evidence type="ECO:0000313" key="3">
    <source>
        <dbReference type="EnsemblMetazoa" id="PHUM047050-PA"/>
    </source>
</evidence>
<sequence length="216" mass="24160">MVFKEYIRNIKLFSRVGNSFVVGGKLCKCCPCRQGRGKSLEIEENICGKENHDHQLFRTEGDNDKEKDIECEKSSDPPLLISLQTQLHDIEKIEKKQNGDDSSSSSTFFSKNSSIRKDHRGSEDSRQFQSSPSPTCSISNIYLIKGRRKKKISRSVTSTSSETSVPAGTLVSTYAGGSGSGNVAKMQAEQGSIKELKSYQTNRYLRNRRHTLANVR</sequence>
<dbReference type="STRING" id="121224.E0VAY9"/>
<dbReference type="HOGENOM" id="CLU_1278997_0_0_1"/>
<dbReference type="VEuPathDB" id="VectorBase:PHUM047050"/>
<dbReference type="RefSeq" id="XP_002423283.1">
    <property type="nucleotide sequence ID" value="XM_002423238.1"/>
</dbReference>
<dbReference type="Proteomes" id="UP000009046">
    <property type="component" value="Unassembled WGS sequence"/>
</dbReference>
<evidence type="ECO:0000313" key="2">
    <source>
        <dbReference type="EMBL" id="EEB10545.1"/>
    </source>
</evidence>
<feature type="region of interest" description="Disordered" evidence="1">
    <location>
        <begin position="95"/>
        <end position="134"/>
    </location>
</feature>
<dbReference type="KEGG" id="phu:Phum_PHUM047050"/>
<dbReference type="EMBL" id="DS235019">
    <property type="protein sequence ID" value="EEB10545.1"/>
    <property type="molecule type" value="Genomic_DNA"/>
</dbReference>
<reference evidence="2" key="2">
    <citation type="submission" date="2007-04" db="EMBL/GenBank/DDBJ databases">
        <title>The genome of the human body louse.</title>
        <authorList>
            <consortium name="The Human Body Louse Genome Consortium"/>
            <person name="Kirkness E."/>
            <person name="Walenz B."/>
            <person name="Hass B."/>
            <person name="Bruggner R."/>
            <person name="Strausberg R."/>
        </authorList>
    </citation>
    <scope>NUCLEOTIDE SEQUENCE</scope>
    <source>
        <strain evidence="2">USDA</strain>
    </source>
</reference>
<dbReference type="InParanoid" id="E0VAY9"/>